<sequence>MASSSYDLDQDTKDATTCQPDHKLVAPSNNPVRIDDSWFTSNSCFPSINTQVPNPWLQKLVPAANIEIFDGDPRSWPRFIAGFKSMVHDSLPSDVDRLAVLTQLLSPRLREGFTGLLSTPTMYRQVLQELEKLYGDPAAAVQAHALTLSSVEPLRSESLAELERFYLQLNGPISVLEMNNRQSELNSIILVSQISSKLTRSLREKWAHRVHSQLPETLSLRHFVDWLKDLVMEKRFLTTFVSHDRTVAPTISYGKRRGVSHVAADPKILRATVMAPVRHCVVCEVDSHGIVSCPTFLKMNATDRLSVVRQSRLCLRCLGIGHVKRMCRSKGKCSVYGCKGTHHPLLHGAPRMYPGQNVQQGSPLAMSTEEHDTSVITARINCHSNKVRVLCAVVPILVTSGTTTCRSYALLDSGAEVSMMSQQLSQCLKMHGEKRMFDIRTVNGASQVSAIETKCTISAVDRSTTFEVDPLIIVPNMKLSVRPVSRQNLQSNWAHLANLPLCDVTDDDVGILIGMNVPLAHRHYDLRLPKTGSVGPVGVRTPFGWTVVGKVPDVDQCLDPSVGHICIRRHLCTPICEQDELKQDMERFWYIEDCGTDNNKDVGKDDNVAMDILKRTTQFTGTRYEVGMLWKSPFLPLPNNRAVTLRRFYRTERRIMSQQWLVKAYTETMEESIRLGHAELVDEQSVNSKAGRSWFLPHHAVISSQKPGQIRIVFDASARHQGISLNDSLLKGPDFLVDLIGLLLKFRSKRVPMSADVEKMYHQVEVPLVDRSALQFFGEKYFLIR</sequence>
<name>A0A5S6Q3B8_TRIMR</name>
<dbReference type="AlphaFoldDB" id="A0A5S6Q3B8"/>
<feature type="compositionally biased region" description="Basic and acidic residues" evidence="1">
    <location>
        <begin position="10"/>
        <end position="20"/>
    </location>
</feature>
<dbReference type="Pfam" id="PF03564">
    <property type="entry name" value="DUF1759"/>
    <property type="match status" value="1"/>
</dbReference>
<proteinExistence type="predicted"/>
<reference evidence="3" key="1">
    <citation type="submission" date="2019-12" db="UniProtKB">
        <authorList>
            <consortium name="WormBaseParasite"/>
        </authorList>
    </citation>
    <scope>IDENTIFICATION</scope>
</reference>
<dbReference type="PANTHER" id="PTHR47331:SF5">
    <property type="entry name" value="RIBONUCLEASE H"/>
    <property type="match status" value="1"/>
</dbReference>
<dbReference type="PANTHER" id="PTHR47331">
    <property type="entry name" value="PHD-TYPE DOMAIN-CONTAINING PROTEIN"/>
    <property type="match status" value="1"/>
</dbReference>
<dbReference type="STRING" id="70415.A0A5S6Q3B8"/>
<organism evidence="2 3">
    <name type="scientific">Trichuris muris</name>
    <name type="common">Mouse whipworm</name>
    <dbReference type="NCBI Taxonomy" id="70415"/>
    <lineage>
        <taxon>Eukaryota</taxon>
        <taxon>Metazoa</taxon>
        <taxon>Ecdysozoa</taxon>
        <taxon>Nematoda</taxon>
        <taxon>Enoplea</taxon>
        <taxon>Dorylaimia</taxon>
        <taxon>Trichinellida</taxon>
        <taxon>Trichuridae</taxon>
        <taxon>Trichuris</taxon>
    </lineage>
</organism>
<evidence type="ECO:0000313" key="3">
    <source>
        <dbReference type="WBParaSite" id="TMUE_0000001730.1"/>
    </source>
</evidence>
<dbReference type="Proteomes" id="UP000046395">
    <property type="component" value="Unassembled WGS sequence"/>
</dbReference>
<evidence type="ECO:0000313" key="2">
    <source>
        <dbReference type="Proteomes" id="UP000046395"/>
    </source>
</evidence>
<accession>A0A5S6Q3B8</accession>
<keyword evidence="2" id="KW-1185">Reference proteome</keyword>
<protein>
    <submittedName>
        <fullName evidence="3">Peptidase aspartic putative domain-containing protein</fullName>
    </submittedName>
</protein>
<feature type="region of interest" description="Disordered" evidence="1">
    <location>
        <begin position="1"/>
        <end position="20"/>
    </location>
</feature>
<dbReference type="InterPro" id="IPR005312">
    <property type="entry name" value="DUF1759"/>
</dbReference>
<evidence type="ECO:0000256" key="1">
    <source>
        <dbReference type="SAM" id="MobiDB-lite"/>
    </source>
</evidence>
<dbReference type="WBParaSite" id="TMUE_0000001730.1">
    <property type="protein sequence ID" value="TMUE_0000001730.1"/>
    <property type="gene ID" value="WBGene00295840"/>
</dbReference>